<organism evidence="2">
    <name type="scientific">Leucothrix mucor</name>
    <dbReference type="NCBI Taxonomy" id="45248"/>
    <lineage>
        <taxon>Bacteria</taxon>
        <taxon>Pseudomonadati</taxon>
        <taxon>Pseudomonadota</taxon>
        <taxon>Gammaproteobacteria</taxon>
        <taxon>Thiotrichales</taxon>
        <taxon>Thiotrichaceae</taxon>
        <taxon>Leucothrix</taxon>
    </lineage>
</organism>
<comment type="caution">
    <text evidence="2">The sequence shown here is derived from an EMBL/GenBank/DDBJ whole genome shotgun (WGS) entry which is preliminary data.</text>
</comment>
<reference evidence="2" key="1">
    <citation type="journal article" date="2020" name="mSystems">
        <title>Genome- and Community-Level Interaction Insights into Carbon Utilization and Element Cycling Functions of Hydrothermarchaeota in Hydrothermal Sediment.</title>
        <authorList>
            <person name="Zhou Z."/>
            <person name="Liu Y."/>
            <person name="Xu W."/>
            <person name="Pan J."/>
            <person name="Luo Z.H."/>
            <person name="Li M."/>
        </authorList>
    </citation>
    <scope>NUCLEOTIDE SEQUENCE [LARGE SCALE GENOMIC DNA]</scope>
    <source>
        <strain evidence="2">HyVt-493</strain>
    </source>
</reference>
<sequence length="300" mass="32869">VTNDKPAVTKTTDDTMKKSKSDISKEQQKTNEKAIKDKEKSQHDLLKKIHKGVNEGLKSAIKATKLIKDGKEKAAIEALEEATGKFNIALAADPKLALIPIDSNLAVTNLTTTPEVIKDQVNLAIDFLKDSKVQAARALLLPLHDDMISRTTSLPMTTYPDAIKLATKMLVEGKKEAALAILATALSTFVEETSVIPLSLLRAESMVQEASKLDKEKKKDSVLILLNGAEQQLQIATALGYTDKNGALYEDLEKQIKVLKKEVTGGNVVENMYETFKKSIKDLINKKSVQTTAPKTETKQ</sequence>
<evidence type="ECO:0000313" key="2">
    <source>
        <dbReference type="EMBL" id="HFC91348.1"/>
    </source>
</evidence>
<feature type="region of interest" description="Disordered" evidence="1">
    <location>
        <begin position="1"/>
        <end position="41"/>
    </location>
</feature>
<dbReference type="InterPro" id="IPR021236">
    <property type="entry name" value="Uncharacterised_YfdX"/>
</dbReference>
<feature type="non-terminal residue" evidence="2">
    <location>
        <position position="1"/>
    </location>
</feature>
<accession>A0A7V2T0Y3</accession>
<dbReference type="EMBL" id="DRMS01000034">
    <property type="protein sequence ID" value="HFC91348.1"/>
    <property type="molecule type" value="Genomic_DNA"/>
</dbReference>
<dbReference type="AlphaFoldDB" id="A0A7V2T0Y3"/>
<name>A0A7V2T0Y3_LEUMU</name>
<gene>
    <name evidence="2" type="ORF">ENJ51_00900</name>
</gene>
<feature type="compositionally biased region" description="Basic and acidic residues" evidence="1">
    <location>
        <begin position="11"/>
        <end position="41"/>
    </location>
</feature>
<dbReference type="Pfam" id="PF10938">
    <property type="entry name" value="YfdX"/>
    <property type="match status" value="1"/>
</dbReference>
<dbReference type="Proteomes" id="UP000885750">
    <property type="component" value="Unassembled WGS sequence"/>
</dbReference>
<proteinExistence type="predicted"/>
<protein>
    <submittedName>
        <fullName evidence="2">YfdX family protein</fullName>
    </submittedName>
</protein>
<evidence type="ECO:0000256" key="1">
    <source>
        <dbReference type="SAM" id="MobiDB-lite"/>
    </source>
</evidence>